<keyword evidence="1" id="KW-0677">Repeat</keyword>
<dbReference type="Proteomes" id="UP000537989">
    <property type="component" value="Unassembled WGS sequence"/>
</dbReference>
<dbReference type="GO" id="GO:0004672">
    <property type="term" value="F:protein kinase activity"/>
    <property type="evidence" value="ECO:0007669"/>
    <property type="project" value="InterPro"/>
</dbReference>
<feature type="repeat" description="ANK" evidence="3">
    <location>
        <begin position="295"/>
        <end position="327"/>
    </location>
</feature>
<dbReference type="Gene3D" id="1.25.40.20">
    <property type="entry name" value="Ankyrin repeat-containing domain"/>
    <property type="match status" value="2"/>
</dbReference>
<dbReference type="PANTHER" id="PTHR24171:SF9">
    <property type="entry name" value="ANKYRIN REPEAT DOMAIN-CONTAINING PROTEIN 39"/>
    <property type="match status" value="1"/>
</dbReference>
<dbReference type="PRINTS" id="PR01415">
    <property type="entry name" value="ANKYRIN"/>
</dbReference>
<keyword evidence="2 3" id="KW-0040">ANK repeat</keyword>
<dbReference type="SMART" id="SM00220">
    <property type="entry name" value="S_TKc"/>
    <property type="match status" value="1"/>
</dbReference>
<evidence type="ECO:0000313" key="6">
    <source>
        <dbReference type="Proteomes" id="UP000537989"/>
    </source>
</evidence>
<feature type="repeat" description="ANK" evidence="3">
    <location>
        <begin position="361"/>
        <end position="393"/>
    </location>
</feature>
<protein>
    <recommendedName>
        <fullName evidence="4">Protein kinase domain-containing protein</fullName>
    </recommendedName>
</protein>
<dbReference type="Pfam" id="PF12796">
    <property type="entry name" value="Ank_2"/>
    <property type="match status" value="3"/>
</dbReference>
<dbReference type="SUPFAM" id="SSF56112">
    <property type="entry name" value="Protein kinase-like (PK-like)"/>
    <property type="match status" value="1"/>
</dbReference>
<dbReference type="InterPro" id="IPR036770">
    <property type="entry name" value="Ankyrin_rpt-contain_sf"/>
</dbReference>
<proteinExistence type="predicted"/>
<sequence>MEYFAARDLHTYLVDGKRPPLPEADCCQVISQALRALNVMHRAGFAHRDIKPQVRVLQETRLLCTLTDMRHKNVLIQQCPTSVPHGPWWVKLADFGLSKRLGTATSDSSSEVGTEAYKAPELFDPPVPSDINHKAADMWALGAMAFFLSTKCRPFKDRRSLYQYEENSEKLFPHGLLDDRRVSLDGQAFIRALMRPRPEERLGSDAALGHAWIYPLIPKASTIPDANSEPSRSPSRCPFDEQRGMANIDLAEWTNPQSPGQNEDTQIFIAVKEGDVDMVKLLVENGADIITANNDGLTPVFAAASEGHVEVVRLLIENGANIITPTKRGWTPITSAASDGHVDVVKLLLENGADITTPDTYGWTPVYSAAFQGHVDVVKLLLENGANVTTPDNAGWTPVNSAASKGYVEVVKLLVDNRADITTPTKSRWTPVFAAARNGHVEVVRLLASQVGLQAFSVKKETPVG</sequence>
<name>A0AAN5YY76_FUSAU</name>
<feature type="domain" description="Protein kinase" evidence="4">
    <location>
        <begin position="1"/>
        <end position="213"/>
    </location>
</feature>
<reference evidence="5 6" key="1">
    <citation type="submission" date="2020-02" db="EMBL/GenBank/DDBJ databases">
        <title>Identification and distribution of gene clusters putatively required for synthesis of sphingolipid metabolism inhibitors in phylogenetically diverse species of the filamentous fungus Fusarium.</title>
        <authorList>
            <person name="Kim H.-S."/>
            <person name="Busman M."/>
            <person name="Brown D.W."/>
            <person name="Divon H."/>
            <person name="Uhlig S."/>
            <person name="Proctor R.H."/>
        </authorList>
    </citation>
    <scope>NUCLEOTIDE SEQUENCE [LARGE SCALE GENOMIC DNA]</scope>
    <source>
        <strain evidence="5 6">NRRL 2903</strain>
    </source>
</reference>
<feature type="repeat" description="ANK" evidence="3">
    <location>
        <begin position="262"/>
        <end position="294"/>
    </location>
</feature>
<accession>A0AAN5YY76</accession>
<dbReference type="Pfam" id="PF00069">
    <property type="entry name" value="Pkinase"/>
    <property type="match status" value="1"/>
</dbReference>
<dbReference type="PANTHER" id="PTHR24171">
    <property type="entry name" value="ANKYRIN REPEAT DOMAIN-CONTAINING PROTEIN 39-RELATED"/>
    <property type="match status" value="1"/>
</dbReference>
<evidence type="ECO:0000256" key="2">
    <source>
        <dbReference type="ARBA" id="ARBA00023043"/>
    </source>
</evidence>
<gene>
    <name evidence="5" type="ORF">FAUST_12083</name>
</gene>
<dbReference type="PROSITE" id="PS50297">
    <property type="entry name" value="ANK_REP_REGION"/>
    <property type="match status" value="5"/>
</dbReference>
<dbReference type="Gene3D" id="1.10.510.10">
    <property type="entry name" value="Transferase(Phosphotransferase) domain 1"/>
    <property type="match status" value="1"/>
</dbReference>
<organism evidence="5 6">
    <name type="scientific">Fusarium austroamericanum</name>
    <dbReference type="NCBI Taxonomy" id="282268"/>
    <lineage>
        <taxon>Eukaryota</taxon>
        <taxon>Fungi</taxon>
        <taxon>Dikarya</taxon>
        <taxon>Ascomycota</taxon>
        <taxon>Pezizomycotina</taxon>
        <taxon>Sordariomycetes</taxon>
        <taxon>Hypocreomycetidae</taxon>
        <taxon>Hypocreales</taxon>
        <taxon>Nectriaceae</taxon>
        <taxon>Fusarium</taxon>
    </lineage>
</organism>
<dbReference type="EMBL" id="JAAMOD010000806">
    <property type="protein sequence ID" value="KAF5226956.1"/>
    <property type="molecule type" value="Genomic_DNA"/>
</dbReference>
<evidence type="ECO:0000313" key="5">
    <source>
        <dbReference type="EMBL" id="KAF5226956.1"/>
    </source>
</evidence>
<feature type="repeat" description="ANK" evidence="3">
    <location>
        <begin position="328"/>
        <end position="360"/>
    </location>
</feature>
<comment type="caution">
    <text evidence="5">The sequence shown here is derived from an EMBL/GenBank/DDBJ whole genome shotgun (WGS) entry which is preliminary data.</text>
</comment>
<dbReference type="InterPro" id="IPR011009">
    <property type="entry name" value="Kinase-like_dom_sf"/>
</dbReference>
<keyword evidence="6" id="KW-1185">Reference proteome</keyword>
<dbReference type="AlphaFoldDB" id="A0AAN5YY76"/>
<dbReference type="InterPro" id="IPR000719">
    <property type="entry name" value="Prot_kinase_dom"/>
</dbReference>
<dbReference type="SUPFAM" id="SSF48403">
    <property type="entry name" value="Ankyrin repeat"/>
    <property type="match status" value="1"/>
</dbReference>
<dbReference type="SMART" id="SM00248">
    <property type="entry name" value="ANK"/>
    <property type="match status" value="6"/>
</dbReference>
<dbReference type="PROSITE" id="PS50088">
    <property type="entry name" value="ANK_REPEAT"/>
    <property type="match status" value="5"/>
</dbReference>
<evidence type="ECO:0000256" key="1">
    <source>
        <dbReference type="ARBA" id="ARBA00022737"/>
    </source>
</evidence>
<dbReference type="InterPro" id="IPR002110">
    <property type="entry name" value="Ankyrin_rpt"/>
</dbReference>
<evidence type="ECO:0000256" key="3">
    <source>
        <dbReference type="PROSITE-ProRule" id="PRU00023"/>
    </source>
</evidence>
<evidence type="ECO:0000259" key="4">
    <source>
        <dbReference type="PROSITE" id="PS50011"/>
    </source>
</evidence>
<dbReference type="GO" id="GO:0005524">
    <property type="term" value="F:ATP binding"/>
    <property type="evidence" value="ECO:0007669"/>
    <property type="project" value="InterPro"/>
</dbReference>
<dbReference type="PROSITE" id="PS50011">
    <property type="entry name" value="PROTEIN_KINASE_DOM"/>
    <property type="match status" value="1"/>
</dbReference>
<feature type="repeat" description="ANK" evidence="3">
    <location>
        <begin position="394"/>
        <end position="426"/>
    </location>
</feature>